<evidence type="ECO:0000313" key="2">
    <source>
        <dbReference type="EMBL" id="WDG07015.1"/>
    </source>
</evidence>
<feature type="domain" description="BIG2" evidence="1">
    <location>
        <begin position="413"/>
        <end position="497"/>
    </location>
</feature>
<evidence type="ECO:0000259" key="1">
    <source>
        <dbReference type="SMART" id="SM00635"/>
    </source>
</evidence>
<dbReference type="AlphaFoldDB" id="A0AAQ2XW79"/>
<dbReference type="Proteomes" id="UP001219537">
    <property type="component" value="Chromosome 1"/>
</dbReference>
<feature type="domain" description="BIG2" evidence="1">
    <location>
        <begin position="311"/>
        <end position="399"/>
    </location>
</feature>
<dbReference type="Gene3D" id="2.60.40.1080">
    <property type="match status" value="5"/>
</dbReference>
<evidence type="ECO:0000313" key="3">
    <source>
        <dbReference type="Proteomes" id="UP001219537"/>
    </source>
</evidence>
<accession>A0AAQ2XW79</accession>
<organism evidence="2 3">
    <name type="scientific">Vibrio campbellii</name>
    <dbReference type="NCBI Taxonomy" id="680"/>
    <lineage>
        <taxon>Bacteria</taxon>
        <taxon>Pseudomonadati</taxon>
        <taxon>Pseudomonadota</taxon>
        <taxon>Gammaproteobacteria</taxon>
        <taxon>Vibrionales</taxon>
        <taxon>Vibrionaceae</taxon>
        <taxon>Vibrio</taxon>
    </lineage>
</organism>
<dbReference type="InterPro" id="IPR045197">
    <property type="entry name" value="NUP210-like"/>
</dbReference>
<dbReference type="EMBL" id="CP117988">
    <property type="protein sequence ID" value="WDG07015.1"/>
    <property type="molecule type" value="Genomic_DNA"/>
</dbReference>
<feature type="domain" description="BIG2" evidence="1">
    <location>
        <begin position="119"/>
        <end position="205"/>
    </location>
</feature>
<gene>
    <name evidence="2" type="ORF">PUN50_09665</name>
</gene>
<reference evidence="2" key="1">
    <citation type="submission" date="2023-02" db="EMBL/GenBank/DDBJ databases">
        <title>Isolation, identification, and genome analysis of Vibrio campbellii in the Penaeus vannamei larvae stage.</title>
        <authorList>
            <person name="Huang T."/>
            <person name="Zhang B."/>
        </authorList>
    </citation>
    <scope>NUCLEOTIDE SEQUENCE</scope>
    <source>
        <strain evidence="2">20220413_1</strain>
    </source>
</reference>
<dbReference type="InterPro" id="IPR008964">
    <property type="entry name" value="Invasin/intimin_cell_adhesion"/>
</dbReference>
<dbReference type="PANTHER" id="PTHR23019:SF0">
    <property type="entry name" value="NUCLEAR PORE MEMBRANE GLYCOPROTEIN 210"/>
    <property type="match status" value="1"/>
</dbReference>
<name>A0AAQ2XW79_9VIBR</name>
<dbReference type="SUPFAM" id="SSF49373">
    <property type="entry name" value="Invasin/intimin cell-adhesion fragments"/>
    <property type="match status" value="5"/>
</dbReference>
<feature type="domain" description="BIG2" evidence="1">
    <location>
        <begin position="26"/>
        <end position="111"/>
    </location>
</feature>
<protein>
    <submittedName>
        <fullName evidence="2">Ig-like domain-containing protein</fullName>
    </submittedName>
</protein>
<dbReference type="RefSeq" id="WP_045380933.1">
    <property type="nucleotide sequence ID" value="NZ_BBKW01000040.1"/>
</dbReference>
<dbReference type="SMART" id="SM00635">
    <property type="entry name" value="BID_2"/>
    <property type="match status" value="5"/>
</dbReference>
<dbReference type="PROSITE" id="PS51257">
    <property type="entry name" value="PROKAR_LIPOPROTEIN"/>
    <property type="match status" value="1"/>
</dbReference>
<sequence length="642" mass="68699">MKISTSIKSTILTLLAVVGLSACNHGVKELVVTPKENSVPLGFQLQLKAEKVSKKGKVTDVTISDDVEWRSSDESVATVDQNGLVSTGDITGIVEITAIGTFNGKKYEDTVIVEVTEAVVTSITVTPKDASTPVGLTRSYTATANFSNGQAIDVTQDSSTSWDSSDFYVATISNDEENKGQVKAKAVGTSTITAYIDVDGERFSDSAILNVTEAIAVSLEITPKIQSVSVGLTEQFSAIVTMSDGTKLDVTNEKSIDWSSREPDVATVSNEVGSKGLVTGVDTGWTTIAVSGQVNGEFVNASASLQVIRAVITSLEVTPETETVPAGLAKPFKAFATLSSGEVIDVTNDSAISWSSSDSKIATISNSEVDKGTATGVAMGEVTITAFVEANGEEITDTAKLLVTEAVMVHLDVTPKPQESLDTPQIPSGMTKQFKAEVVMSDGTRIDVTTADNLYWSSDDPMIATVSNSAGEKGLATGVDVGDVFITARLLSDGYTVEDHALLTVTEPHSVSLVVFTEKSENVVQGERVHYIGYSRNIMGRYWVLSGANHLNGPMQYIYIEGIEGNPIEDQKFFFGNKKAEPISGSLRYKANFTWPDNSKTDGILEWNFEEKVYVLTDPTVVENLLEYEADFTLVVSNEGEF</sequence>
<dbReference type="InterPro" id="IPR003343">
    <property type="entry name" value="Big_2"/>
</dbReference>
<dbReference type="Pfam" id="PF02368">
    <property type="entry name" value="Big_2"/>
    <property type="match status" value="5"/>
</dbReference>
<dbReference type="PANTHER" id="PTHR23019">
    <property type="entry name" value="NUCLEAR PORE MEMBRANE GLYCOPROTEIN GP210-RELATED"/>
    <property type="match status" value="1"/>
</dbReference>
<feature type="domain" description="BIG2" evidence="1">
    <location>
        <begin position="215"/>
        <end position="301"/>
    </location>
</feature>
<proteinExistence type="predicted"/>